<reference evidence="2 3" key="1">
    <citation type="journal article" date="2013" name="PLoS Genet.">
        <title>Distinctive expansion of potential virulence genes in the genome of the oomycete fish pathogen Saprolegnia parasitica.</title>
        <authorList>
            <person name="Jiang R.H."/>
            <person name="de Bruijn I."/>
            <person name="Haas B.J."/>
            <person name="Belmonte R."/>
            <person name="Lobach L."/>
            <person name="Christie J."/>
            <person name="van den Ackerveken G."/>
            <person name="Bottin A."/>
            <person name="Bulone V."/>
            <person name="Diaz-Moreno S.M."/>
            <person name="Dumas B."/>
            <person name="Fan L."/>
            <person name="Gaulin E."/>
            <person name="Govers F."/>
            <person name="Grenville-Briggs L.J."/>
            <person name="Horner N.R."/>
            <person name="Levin J.Z."/>
            <person name="Mammella M."/>
            <person name="Meijer H.J."/>
            <person name="Morris P."/>
            <person name="Nusbaum C."/>
            <person name="Oome S."/>
            <person name="Phillips A.J."/>
            <person name="van Rooyen D."/>
            <person name="Rzeszutek E."/>
            <person name="Saraiva M."/>
            <person name="Secombes C.J."/>
            <person name="Seidl M.F."/>
            <person name="Snel B."/>
            <person name="Stassen J.H."/>
            <person name="Sykes S."/>
            <person name="Tripathy S."/>
            <person name="van den Berg H."/>
            <person name="Vega-Arreguin J.C."/>
            <person name="Wawra S."/>
            <person name="Young S.K."/>
            <person name="Zeng Q."/>
            <person name="Dieguez-Uribeondo J."/>
            <person name="Russ C."/>
            <person name="Tyler B.M."/>
            <person name="van West P."/>
        </authorList>
    </citation>
    <scope>NUCLEOTIDE SEQUENCE [LARGE SCALE GENOMIC DNA]</scope>
    <source>
        <strain evidence="2 3">CBS 223.65</strain>
    </source>
</reference>
<dbReference type="RefSeq" id="XP_012213068.1">
    <property type="nucleotide sequence ID" value="XM_012357678.1"/>
</dbReference>
<dbReference type="KEGG" id="spar:SPRG_18239"/>
<dbReference type="GeneID" id="24139764"/>
<feature type="non-terminal residue" evidence="2">
    <location>
        <position position="1"/>
    </location>
</feature>
<feature type="compositionally biased region" description="Basic residues" evidence="1">
    <location>
        <begin position="35"/>
        <end position="51"/>
    </location>
</feature>
<feature type="non-terminal residue" evidence="2">
    <location>
        <position position="143"/>
    </location>
</feature>
<accession>A0A067BHN5</accession>
<dbReference type="AlphaFoldDB" id="A0A067BHN5"/>
<protein>
    <submittedName>
        <fullName evidence="2">Uncharacterized protein</fullName>
    </submittedName>
</protein>
<organism evidence="2 3">
    <name type="scientific">Saprolegnia parasitica (strain CBS 223.65)</name>
    <dbReference type="NCBI Taxonomy" id="695850"/>
    <lineage>
        <taxon>Eukaryota</taxon>
        <taxon>Sar</taxon>
        <taxon>Stramenopiles</taxon>
        <taxon>Oomycota</taxon>
        <taxon>Saprolegniomycetes</taxon>
        <taxon>Saprolegniales</taxon>
        <taxon>Saprolegniaceae</taxon>
        <taxon>Saprolegnia</taxon>
    </lineage>
</organism>
<evidence type="ECO:0000313" key="3">
    <source>
        <dbReference type="Proteomes" id="UP000030745"/>
    </source>
</evidence>
<feature type="compositionally biased region" description="Low complexity" evidence="1">
    <location>
        <begin position="13"/>
        <end position="34"/>
    </location>
</feature>
<sequence>SGGRPRKIACGWSTTWSSSRRSMRSSSATSSAKGSRSRRPRPSSGSRRSRSCRPSCRWYMARLAGALTYRPLARAQEAVRVQPVPHSQRTAGTYRHGSMDATCVGHPVRPQVRLGAAVQPLEAVLYEGPNEPRHLGCLRSRLR</sequence>
<feature type="region of interest" description="Disordered" evidence="1">
    <location>
        <begin position="1"/>
        <end position="53"/>
    </location>
</feature>
<dbReference type="EMBL" id="KK584257">
    <property type="protein sequence ID" value="KDO16225.1"/>
    <property type="molecule type" value="Genomic_DNA"/>
</dbReference>
<dbReference type="VEuPathDB" id="FungiDB:SPRG_18239"/>
<proteinExistence type="predicted"/>
<name>A0A067BHN5_SAPPC</name>
<gene>
    <name evidence="2" type="ORF">SPRG_18239</name>
</gene>
<evidence type="ECO:0000256" key="1">
    <source>
        <dbReference type="SAM" id="MobiDB-lite"/>
    </source>
</evidence>
<feature type="region of interest" description="Disordered" evidence="1">
    <location>
        <begin position="78"/>
        <end position="98"/>
    </location>
</feature>
<keyword evidence="3" id="KW-1185">Reference proteome</keyword>
<dbReference type="Proteomes" id="UP000030745">
    <property type="component" value="Unassembled WGS sequence"/>
</dbReference>
<evidence type="ECO:0000313" key="2">
    <source>
        <dbReference type="EMBL" id="KDO16225.1"/>
    </source>
</evidence>